<dbReference type="AlphaFoldDB" id="A0A521BVZ4"/>
<reference evidence="2 3" key="1">
    <citation type="submission" date="2017-05" db="EMBL/GenBank/DDBJ databases">
        <authorList>
            <person name="Varghese N."/>
            <person name="Submissions S."/>
        </authorList>
    </citation>
    <scope>NUCLEOTIDE SEQUENCE [LARGE SCALE GENOMIC DNA]</scope>
    <source>
        <strain evidence="2 3">DSM 27040</strain>
    </source>
</reference>
<proteinExistence type="predicted"/>
<protein>
    <submittedName>
        <fullName evidence="2">Uncharacterized protein</fullName>
    </submittedName>
</protein>
<evidence type="ECO:0000313" key="3">
    <source>
        <dbReference type="Proteomes" id="UP000319040"/>
    </source>
</evidence>
<keyword evidence="1" id="KW-1133">Transmembrane helix</keyword>
<keyword evidence="1" id="KW-0472">Membrane</keyword>
<evidence type="ECO:0000256" key="1">
    <source>
        <dbReference type="SAM" id="Phobius"/>
    </source>
</evidence>
<dbReference type="EMBL" id="FXTB01000002">
    <property type="protein sequence ID" value="SMO51377.1"/>
    <property type="molecule type" value="Genomic_DNA"/>
</dbReference>
<feature type="transmembrane region" description="Helical" evidence="1">
    <location>
        <begin position="48"/>
        <end position="70"/>
    </location>
</feature>
<gene>
    <name evidence="2" type="ORF">SAMN06265379_102139</name>
</gene>
<feature type="transmembrane region" description="Helical" evidence="1">
    <location>
        <begin position="7"/>
        <end position="28"/>
    </location>
</feature>
<dbReference type="OrthoDB" id="9947352at2"/>
<name>A0A521BVZ4_SACCC</name>
<dbReference type="RefSeq" id="WP_142532455.1">
    <property type="nucleotide sequence ID" value="NZ_FXTB01000002.1"/>
</dbReference>
<keyword evidence="3" id="KW-1185">Reference proteome</keyword>
<organism evidence="2 3">
    <name type="scientific">Saccharicrinis carchari</name>
    <dbReference type="NCBI Taxonomy" id="1168039"/>
    <lineage>
        <taxon>Bacteria</taxon>
        <taxon>Pseudomonadati</taxon>
        <taxon>Bacteroidota</taxon>
        <taxon>Bacteroidia</taxon>
        <taxon>Marinilabiliales</taxon>
        <taxon>Marinilabiliaceae</taxon>
        <taxon>Saccharicrinis</taxon>
    </lineage>
</organism>
<sequence>MNYIRIVIRLFIFLILLVSATLILEFLITNVYILLLDYYSLPQSDSDITILAFAISLVFVGLLSYGTGYWQLRKAIE</sequence>
<evidence type="ECO:0000313" key="2">
    <source>
        <dbReference type="EMBL" id="SMO51377.1"/>
    </source>
</evidence>
<accession>A0A521BVZ4</accession>
<dbReference type="Proteomes" id="UP000319040">
    <property type="component" value="Unassembled WGS sequence"/>
</dbReference>
<keyword evidence="1" id="KW-0812">Transmembrane</keyword>